<evidence type="ECO:0000313" key="4">
    <source>
        <dbReference type="Proteomes" id="UP000241394"/>
    </source>
</evidence>
<dbReference type="AlphaFoldDB" id="A0A2R6PBD2"/>
<dbReference type="InterPro" id="IPR056284">
    <property type="entry name" value="AIR9-like_A9"/>
</dbReference>
<name>A0A2R6PBD2_ACTCC</name>
<feature type="non-terminal residue" evidence="3">
    <location>
        <position position="669"/>
    </location>
</feature>
<organism evidence="3 4">
    <name type="scientific">Actinidia chinensis var. chinensis</name>
    <name type="common">Chinese soft-hair kiwi</name>
    <dbReference type="NCBI Taxonomy" id="1590841"/>
    <lineage>
        <taxon>Eukaryota</taxon>
        <taxon>Viridiplantae</taxon>
        <taxon>Streptophyta</taxon>
        <taxon>Embryophyta</taxon>
        <taxon>Tracheophyta</taxon>
        <taxon>Spermatophyta</taxon>
        <taxon>Magnoliopsida</taxon>
        <taxon>eudicotyledons</taxon>
        <taxon>Gunneridae</taxon>
        <taxon>Pentapetalae</taxon>
        <taxon>asterids</taxon>
        <taxon>Ericales</taxon>
        <taxon>Actinidiaceae</taxon>
        <taxon>Actinidia</taxon>
    </lineage>
</organism>
<dbReference type="FunFam" id="2.60.40.2700:FF:000001">
    <property type="entry name" value="Transmembrane protein"/>
    <property type="match status" value="1"/>
</dbReference>
<feature type="compositionally biased region" description="Low complexity" evidence="1">
    <location>
        <begin position="179"/>
        <end position="192"/>
    </location>
</feature>
<feature type="region of interest" description="Disordered" evidence="1">
    <location>
        <begin position="79"/>
        <end position="119"/>
    </location>
</feature>
<proteinExistence type="predicted"/>
<protein>
    <submittedName>
        <fullName evidence="3">DNA excision repair protein ERCC-6-like</fullName>
    </submittedName>
</protein>
<dbReference type="OMA" id="VNTEHDN"/>
<dbReference type="STRING" id="1590841.A0A2R6PBD2"/>
<keyword evidence="4" id="KW-1185">Reference proteome</keyword>
<gene>
    <name evidence="3" type="ORF">CEY00_Acc31376</name>
</gene>
<evidence type="ECO:0000256" key="1">
    <source>
        <dbReference type="SAM" id="MobiDB-lite"/>
    </source>
</evidence>
<dbReference type="Pfam" id="PF23197">
    <property type="entry name" value="IG_AIR9"/>
    <property type="match status" value="1"/>
</dbReference>
<dbReference type="EMBL" id="NKQK01000027">
    <property type="protein sequence ID" value="PSR88328.1"/>
    <property type="molecule type" value="Genomic_DNA"/>
</dbReference>
<dbReference type="Gramene" id="PSR88328">
    <property type="protein sequence ID" value="PSR88328"/>
    <property type="gene ID" value="CEY00_Acc31376"/>
</dbReference>
<feature type="domain" description="AIR9-like A9" evidence="2">
    <location>
        <begin position="561"/>
        <end position="643"/>
    </location>
</feature>
<dbReference type="Proteomes" id="UP000241394">
    <property type="component" value="Chromosome LG27"/>
</dbReference>
<dbReference type="GO" id="GO:0005886">
    <property type="term" value="C:plasma membrane"/>
    <property type="evidence" value="ECO:0007669"/>
    <property type="project" value="TreeGrafter"/>
</dbReference>
<comment type="caution">
    <text evidence="3">The sequence shown here is derived from an EMBL/GenBank/DDBJ whole genome shotgun (WGS) entry which is preliminary data.</text>
</comment>
<reference evidence="4" key="2">
    <citation type="journal article" date="2018" name="BMC Genomics">
        <title>A manually annotated Actinidia chinensis var. chinensis (kiwifruit) genome highlights the challenges associated with draft genomes and gene prediction in plants.</title>
        <authorList>
            <person name="Pilkington S.M."/>
            <person name="Crowhurst R."/>
            <person name="Hilario E."/>
            <person name="Nardozza S."/>
            <person name="Fraser L."/>
            <person name="Peng Y."/>
            <person name="Gunaseelan K."/>
            <person name="Simpson R."/>
            <person name="Tahir J."/>
            <person name="Deroles S.C."/>
            <person name="Templeton K."/>
            <person name="Luo Z."/>
            <person name="Davy M."/>
            <person name="Cheng C."/>
            <person name="McNeilage M."/>
            <person name="Scaglione D."/>
            <person name="Liu Y."/>
            <person name="Zhang Q."/>
            <person name="Datson P."/>
            <person name="De Silva N."/>
            <person name="Gardiner S.E."/>
            <person name="Bassett H."/>
            <person name="Chagne D."/>
            <person name="McCallum J."/>
            <person name="Dzierzon H."/>
            <person name="Deng C."/>
            <person name="Wang Y.Y."/>
            <person name="Barron L."/>
            <person name="Manako K."/>
            <person name="Bowen J."/>
            <person name="Foster T.M."/>
            <person name="Erridge Z.A."/>
            <person name="Tiffin H."/>
            <person name="Waite C.N."/>
            <person name="Davies K.M."/>
            <person name="Grierson E.P."/>
            <person name="Laing W.A."/>
            <person name="Kirk R."/>
            <person name="Chen X."/>
            <person name="Wood M."/>
            <person name="Montefiori M."/>
            <person name="Brummell D.A."/>
            <person name="Schwinn K.E."/>
            <person name="Catanach A."/>
            <person name="Fullerton C."/>
            <person name="Li D."/>
            <person name="Meiyalaghan S."/>
            <person name="Nieuwenhuizen N."/>
            <person name="Read N."/>
            <person name="Prakash R."/>
            <person name="Hunter D."/>
            <person name="Zhang H."/>
            <person name="McKenzie M."/>
            <person name="Knabel M."/>
            <person name="Harris A."/>
            <person name="Allan A.C."/>
            <person name="Gleave A."/>
            <person name="Chen A."/>
            <person name="Janssen B.J."/>
            <person name="Plunkett B."/>
            <person name="Ampomah-Dwamena C."/>
            <person name="Voogd C."/>
            <person name="Leif D."/>
            <person name="Lafferty D."/>
            <person name="Souleyre E.J.F."/>
            <person name="Varkonyi-Gasic E."/>
            <person name="Gambi F."/>
            <person name="Hanley J."/>
            <person name="Yao J.L."/>
            <person name="Cheung J."/>
            <person name="David K.M."/>
            <person name="Warren B."/>
            <person name="Marsh K."/>
            <person name="Snowden K.C."/>
            <person name="Lin-Wang K."/>
            <person name="Brian L."/>
            <person name="Martinez-Sanchez M."/>
            <person name="Wang M."/>
            <person name="Ileperuma N."/>
            <person name="Macnee N."/>
            <person name="Campin R."/>
            <person name="McAtee P."/>
            <person name="Drummond R.S.M."/>
            <person name="Espley R.V."/>
            <person name="Ireland H.S."/>
            <person name="Wu R."/>
            <person name="Atkinson R.G."/>
            <person name="Karunairetnam S."/>
            <person name="Bulley S."/>
            <person name="Chunkath S."/>
            <person name="Hanley Z."/>
            <person name="Storey R."/>
            <person name="Thrimawithana A.H."/>
            <person name="Thomson S."/>
            <person name="David C."/>
            <person name="Testolin R."/>
            <person name="Huang H."/>
            <person name="Hellens R.P."/>
            <person name="Schaffer R.J."/>
        </authorList>
    </citation>
    <scope>NUCLEOTIDE SEQUENCE [LARGE SCALE GENOMIC DNA]</scope>
    <source>
        <strain evidence="4">cv. Red5</strain>
    </source>
</reference>
<reference evidence="3 4" key="1">
    <citation type="submission" date="2017-07" db="EMBL/GenBank/DDBJ databases">
        <title>An improved, manually edited Actinidia chinensis var. chinensis (kiwifruit) genome highlights the challenges associated with draft genomes and gene prediction in plants.</title>
        <authorList>
            <person name="Pilkington S."/>
            <person name="Crowhurst R."/>
            <person name="Hilario E."/>
            <person name="Nardozza S."/>
            <person name="Fraser L."/>
            <person name="Peng Y."/>
            <person name="Gunaseelan K."/>
            <person name="Simpson R."/>
            <person name="Tahir J."/>
            <person name="Deroles S."/>
            <person name="Templeton K."/>
            <person name="Luo Z."/>
            <person name="Davy M."/>
            <person name="Cheng C."/>
            <person name="Mcneilage M."/>
            <person name="Scaglione D."/>
            <person name="Liu Y."/>
            <person name="Zhang Q."/>
            <person name="Datson P."/>
            <person name="De Silva N."/>
            <person name="Gardiner S."/>
            <person name="Bassett H."/>
            <person name="Chagne D."/>
            <person name="Mccallum J."/>
            <person name="Dzierzon H."/>
            <person name="Deng C."/>
            <person name="Wang Y.-Y."/>
            <person name="Barron N."/>
            <person name="Manako K."/>
            <person name="Bowen J."/>
            <person name="Foster T."/>
            <person name="Erridge Z."/>
            <person name="Tiffin H."/>
            <person name="Waite C."/>
            <person name="Davies K."/>
            <person name="Grierson E."/>
            <person name="Laing W."/>
            <person name="Kirk R."/>
            <person name="Chen X."/>
            <person name="Wood M."/>
            <person name="Montefiori M."/>
            <person name="Brummell D."/>
            <person name="Schwinn K."/>
            <person name="Catanach A."/>
            <person name="Fullerton C."/>
            <person name="Li D."/>
            <person name="Meiyalaghan S."/>
            <person name="Nieuwenhuizen N."/>
            <person name="Read N."/>
            <person name="Prakash R."/>
            <person name="Hunter D."/>
            <person name="Zhang H."/>
            <person name="Mckenzie M."/>
            <person name="Knabel M."/>
            <person name="Harris A."/>
            <person name="Allan A."/>
            <person name="Chen A."/>
            <person name="Janssen B."/>
            <person name="Plunkett B."/>
            <person name="Dwamena C."/>
            <person name="Voogd C."/>
            <person name="Leif D."/>
            <person name="Lafferty D."/>
            <person name="Souleyre E."/>
            <person name="Varkonyi-Gasic E."/>
            <person name="Gambi F."/>
            <person name="Hanley J."/>
            <person name="Yao J.-L."/>
            <person name="Cheung J."/>
            <person name="David K."/>
            <person name="Warren B."/>
            <person name="Marsh K."/>
            <person name="Snowden K."/>
            <person name="Lin-Wang K."/>
            <person name="Brian L."/>
            <person name="Martinez-Sanchez M."/>
            <person name="Wang M."/>
            <person name="Ileperuma N."/>
            <person name="Macnee N."/>
            <person name="Campin R."/>
            <person name="Mcatee P."/>
            <person name="Drummond R."/>
            <person name="Espley R."/>
            <person name="Ireland H."/>
            <person name="Wu R."/>
            <person name="Atkinson R."/>
            <person name="Karunairetnam S."/>
            <person name="Bulley S."/>
            <person name="Chunkath S."/>
            <person name="Hanley Z."/>
            <person name="Storey R."/>
            <person name="Thrimawithana A."/>
            <person name="Thomson S."/>
            <person name="David C."/>
            <person name="Testolin R."/>
        </authorList>
    </citation>
    <scope>NUCLEOTIDE SEQUENCE [LARGE SCALE GENOMIC DNA]</scope>
    <source>
        <strain evidence="4">cv. Red5</strain>
        <tissue evidence="3">Young leaf</tissue>
    </source>
</reference>
<dbReference type="PANTHER" id="PTHR31149:SF10">
    <property type="entry name" value="OS05G0100900 PROTEIN"/>
    <property type="match status" value="1"/>
</dbReference>
<feature type="region of interest" description="Disordered" evidence="1">
    <location>
        <begin position="179"/>
        <end position="206"/>
    </location>
</feature>
<dbReference type="PANTHER" id="PTHR31149">
    <property type="entry name" value="EXPRESSED PROTEIN"/>
    <property type="match status" value="1"/>
</dbReference>
<accession>A0A2R6PBD2</accession>
<dbReference type="InParanoid" id="A0A2R6PBD2"/>
<feature type="compositionally biased region" description="Basic and acidic residues" evidence="1">
    <location>
        <begin position="93"/>
        <end position="112"/>
    </location>
</feature>
<dbReference type="Gene3D" id="2.60.40.2700">
    <property type="match status" value="1"/>
</dbReference>
<sequence>MDNGGGIENGGGANNLAHKFAALSVSSSSNGPPISNNNDNNDGLFQVMKAVEAAEATIKQQAEENTRLRTELQKKLQELEKHKSDNSTGRRPSLVDHWDDRAEGPHRLHDLDSSVVSQGDGVRSTGVTFLNDPSSAIIQQMRNNEDRAMQTRAERHSESIKIYGTLNVLSGGQRTVESAGFSQFSSPSTSFSPGRHQTEGESDPQLNLSGHGLMPMSEVNNSSVWKQIREHEEEILQLRKLLADYSIKEAQIRSEKYVLEKRIAYMRMAFDHQQHDLVDAASKALSYRQDIIEENIRLTYALQAGQEERSTFVSSLLPLLAEYSLQPPVPDAKSIIGNLKVLFRLLQEKLIFTEAKLKESQYQLAPWRSDVIASNFPLQLPSHPIGVALTSNKNGLELVPQPAYSHEYIPISSSNLQTTADWDILRSQRCGLGDGLAKSLEPDNMVRYSTLASRSMASQDVPAKLSVSQDDFHPMRYSEETTSKEVTFSDPVSSTEMDDLEVEAQQNEREHSTNWGSKNSPYSMTIDDPTSSYSPYLPPVLEEPSSSFSEAGDDDPLPAIEGLQISGDAIPGQELQACGYSINGTTSCNFEWVRHLEDGSVNYIEGAKQPKYLVTADDIDTYLAIEVQPLDDRKRKGELVKVFSNEHGKITCGKLTFETYRFIEVADCV</sequence>
<dbReference type="FunCoup" id="A0A2R6PBD2">
    <property type="interactions" value="3472"/>
</dbReference>
<evidence type="ECO:0000259" key="2">
    <source>
        <dbReference type="Pfam" id="PF23197"/>
    </source>
</evidence>
<dbReference type="OrthoDB" id="1937889at2759"/>
<evidence type="ECO:0000313" key="3">
    <source>
        <dbReference type="EMBL" id="PSR88328.1"/>
    </source>
</evidence>